<evidence type="ECO:0000259" key="16">
    <source>
        <dbReference type="Pfam" id="PF08471"/>
    </source>
</evidence>
<dbReference type="GO" id="GO:0000166">
    <property type="term" value="F:nucleotide binding"/>
    <property type="evidence" value="ECO:0007669"/>
    <property type="project" value="UniProtKB-KW"/>
</dbReference>
<dbReference type="InterPro" id="IPR050862">
    <property type="entry name" value="RdRp_reductase_class-2"/>
</dbReference>
<keyword evidence="6 13" id="KW-0237">DNA synthesis</keyword>
<dbReference type="Proteomes" id="UP000199695">
    <property type="component" value="Unassembled WGS sequence"/>
</dbReference>
<feature type="domain" description="Ribonucleotide reductase large subunit C-terminal" evidence="15">
    <location>
        <begin position="739"/>
        <end position="837"/>
    </location>
</feature>
<evidence type="ECO:0000259" key="17">
    <source>
        <dbReference type="Pfam" id="PF12637"/>
    </source>
</evidence>
<dbReference type="InterPro" id="IPR000788">
    <property type="entry name" value="RNR_lg_C"/>
</dbReference>
<dbReference type="Pfam" id="PF02867">
    <property type="entry name" value="Ribonuc_red_lgC"/>
    <property type="match status" value="2"/>
</dbReference>
<keyword evidence="19" id="KW-1185">Reference proteome</keyword>
<dbReference type="GO" id="GO:0071897">
    <property type="term" value="P:DNA biosynthetic process"/>
    <property type="evidence" value="ECO:0007669"/>
    <property type="project" value="UniProtKB-KW"/>
</dbReference>
<dbReference type="AlphaFoldDB" id="A0A1H8EWT0"/>
<dbReference type="RefSeq" id="WP_244527524.1">
    <property type="nucleotide sequence ID" value="NZ_FOCQ01000007.1"/>
</dbReference>
<comment type="cofactor">
    <cofactor evidence="1 13">
        <name>adenosylcob(III)alamin</name>
        <dbReference type="ChEBI" id="CHEBI:18408"/>
    </cofactor>
</comment>
<evidence type="ECO:0000256" key="1">
    <source>
        <dbReference type="ARBA" id="ARBA00001922"/>
    </source>
</evidence>
<dbReference type="Pfam" id="PF08471">
    <property type="entry name" value="Ribonuc_red_2_N"/>
    <property type="match status" value="1"/>
</dbReference>
<dbReference type="STRING" id="1173111.SAMN05444955_107214"/>
<evidence type="ECO:0000256" key="8">
    <source>
        <dbReference type="ARBA" id="ARBA00023002"/>
    </source>
</evidence>
<dbReference type="InterPro" id="IPR013344">
    <property type="entry name" value="RNR_NrdJ/NrdZ"/>
</dbReference>
<evidence type="ECO:0000256" key="6">
    <source>
        <dbReference type="ARBA" id="ARBA00022634"/>
    </source>
</evidence>
<dbReference type="SUPFAM" id="SSF51998">
    <property type="entry name" value="PFL-like glycyl radical enzymes"/>
    <property type="match status" value="1"/>
</dbReference>
<evidence type="ECO:0000256" key="4">
    <source>
        <dbReference type="ARBA" id="ARBA00014409"/>
    </source>
</evidence>
<feature type="domain" description="Ribonucleotide reductase large subunit C-terminal" evidence="15">
    <location>
        <begin position="182"/>
        <end position="678"/>
    </location>
</feature>
<evidence type="ECO:0000259" key="15">
    <source>
        <dbReference type="Pfam" id="PF02867"/>
    </source>
</evidence>
<evidence type="ECO:0000256" key="14">
    <source>
        <dbReference type="SAM" id="MobiDB-lite"/>
    </source>
</evidence>
<evidence type="ECO:0000256" key="11">
    <source>
        <dbReference type="ARBA" id="ARBA00025437"/>
    </source>
</evidence>
<dbReference type="PRINTS" id="PR01183">
    <property type="entry name" value="RIBORDTASEM1"/>
</dbReference>
<evidence type="ECO:0000313" key="19">
    <source>
        <dbReference type="Proteomes" id="UP000199695"/>
    </source>
</evidence>
<dbReference type="GO" id="GO:0031419">
    <property type="term" value="F:cobalamin binding"/>
    <property type="evidence" value="ECO:0007669"/>
    <property type="project" value="UniProtKB-KW"/>
</dbReference>
<evidence type="ECO:0000256" key="10">
    <source>
        <dbReference type="ARBA" id="ARBA00023285"/>
    </source>
</evidence>
<sequence length="1090" mass="121271">MKIHRFFTRAGEDPYQSVEYTLRDCKITNPDGSVVFEMKGAEIPKEWSQVASDIMISKYFRKAGVPRTDKDGKPILDENGQPVTGPETSVKQVIHRLAGCWRDWGEKYGYFDSEEDAQAFYDELVYMLLHQMAAPNSPQWFNTGLYYAYGIKGKPQGHYYVDPETEELKKADSAYGRPQPHACFIQSVEDDLVGVNGIMDLWVREARLFKYGSGTGTNFSNIRGKGEPLSGGGTSSGLLSFLKIGDRAAGAIKSGGTTRRAAKMVCLDMDHPDVEEFINWKANEEKKVKALIAAGYDPSFNGEAYETVSGQNSNNSVRVPHEFFRKLKEDGIWELTFRTTGEVCKRIPARELWRQVGEAAWQCADPGVQYDGTINEWHTCPAGMDGKLGARHNRINASNPCSEYMFLDNTACNLASLNLVKFFDADTCKFNIPAFRHACRLWTIVLEISVLMAQYPSKEIARLSYEYRTLGLGYANIGTLLMLSGIPYDSERALAITGAITAIMTGTAYATSAEMAKELGPFKAFPVNRDHMLRVIRNHRRAAYHAPESEYEGLEIKPMGINPDLCPPDLLEAARSSWDEALSMGEKYGYRNAQTTLLAPTGTIGLLMDCDTTGVEPDFALVKFKKLAGGGYFKIANRSIRPALKNLGYAGEQIEDILRYVTGTLSLEGSPHINRETLKEKGFTDADLDRIEKVLPTVFELSFAFNRWTLGEECLERLGFTKEQYEAPDFDLLRALGFTRKQIDEANDVICGMMTIEGAPHLKEEHYPVFDTANPCGKHGTRFIHYMGHLRMMAAAQPFLSGAISKTINMPHESTVEDILNAYEEGWRLGLKAVALYRDGSKSSQPLNARGDQKEEEEKTEHESVAAVAEETTPDAGLKEVIATGHVPSVRRRLPRKRDGFTQEARIAGQKIFVRTGEYEDGSLGEIFIDMHKAGSTMRGMLDAFAVAVSLGLQYGVPLQKYVDSLTFTRFEPAGIVDHPNIKMATSVIDYVFRLLGMEYLERTDFVQVPPKKEELRCYVNRMNRKDSQPPESAGEKTANPKPAYDGSVDNLEAIRTSSGAPLCIECGGMTKRNGSCYVCLDCGSTTGCS</sequence>
<dbReference type="Pfam" id="PF12637">
    <property type="entry name" value="TSCPD"/>
    <property type="match status" value="1"/>
</dbReference>
<proteinExistence type="inferred from homology"/>
<dbReference type="PANTHER" id="PTHR43371">
    <property type="entry name" value="VITAMIN B12-DEPENDENT RIBONUCLEOTIDE REDUCTASE"/>
    <property type="match status" value="1"/>
</dbReference>
<reference evidence="18 19" key="1">
    <citation type="submission" date="2016-10" db="EMBL/GenBank/DDBJ databases">
        <authorList>
            <person name="de Groot N.N."/>
        </authorList>
    </citation>
    <scope>NUCLEOTIDE SEQUENCE [LARGE SCALE GENOMIC DNA]</scope>
    <source>
        <strain evidence="18 19">DSM 46701</strain>
    </source>
</reference>
<feature type="region of interest" description="Disordered" evidence="14">
    <location>
        <begin position="842"/>
        <end position="867"/>
    </location>
</feature>
<evidence type="ECO:0000256" key="9">
    <source>
        <dbReference type="ARBA" id="ARBA00023157"/>
    </source>
</evidence>
<gene>
    <name evidence="18" type="ORF">SAMN05444955_107214</name>
</gene>
<dbReference type="CDD" id="cd02888">
    <property type="entry name" value="RNR_II_dimer"/>
    <property type="match status" value="1"/>
</dbReference>
<keyword evidence="7 13" id="KW-0547">Nucleotide-binding</keyword>
<name>A0A1H8EWT0_9BACL</name>
<comment type="function">
    <text evidence="11 13">Catalyzes the reduction of ribonucleotides to deoxyribonucleotides. May function to provide a pool of deoxyribonucleotide precursors for DNA repair during oxygen limitation and/or for immediate growth after restoration of oxygen.</text>
</comment>
<accession>A0A1H8EWT0</accession>
<evidence type="ECO:0000256" key="13">
    <source>
        <dbReference type="RuleBase" id="RU364064"/>
    </source>
</evidence>
<feature type="region of interest" description="Disordered" evidence="14">
    <location>
        <begin position="1023"/>
        <end position="1047"/>
    </location>
</feature>
<keyword evidence="9" id="KW-1015">Disulfide bond</keyword>
<dbReference type="GO" id="GO:0050897">
    <property type="term" value="F:cobalt ion binding"/>
    <property type="evidence" value="ECO:0007669"/>
    <property type="project" value="InterPro"/>
</dbReference>
<evidence type="ECO:0000256" key="2">
    <source>
        <dbReference type="ARBA" id="ARBA00007405"/>
    </source>
</evidence>
<feature type="domain" description="Ribonucleotide reductase class II vitamin B12-dependent N-terminal" evidence="16">
    <location>
        <begin position="23"/>
        <end position="131"/>
    </location>
</feature>
<evidence type="ECO:0000256" key="5">
    <source>
        <dbReference type="ARBA" id="ARBA00022628"/>
    </source>
</evidence>
<feature type="compositionally biased region" description="Basic and acidic residues" evidence="14">
    <location>
        <begin position="851"/>
        <end position="864"/>
    </location>
</feature>
<dbReference type="NCBIfam" id="TIGR02504">
    <property type="entry name" value="NrdJ_Z"/>
    <property type="match status" value="1"/>
</dbReference>
<keyword evidence="8 13" id="KW-0560">Oxidoreductase</keyword>
<organism evidence="18 19">
    <name type="scientific">Lihuaxuella thermophila</name>
    <dbReference type="NCBI Taxonomy" id="1173111"/>
    <lineage>
        <taxon>Bacteria</taxon>
        <taxon>Bacillati</taxon>
        <taxon>Bacillota</taxon>
        <taxon>Bacilli</taxon>
        <taxon>Bacillales</taxon>
        <taxon>Thermoactinomycetaceae</taxon>
        <taxon>Lihuaxuella</taxon>
    </lineage>
</organism>
<feature type="domain" description="TSCPD" evidence="17">
    <location>
        <begin position="895"/>
        <end position="997"/>
    </location>
</feature>
<comment type="similarity">
    <text evidence="2 13">Belongs to the ribonucleoside diphosphate reductase class-2 family.</text>
</comment>
<keyword evidence="10 13" id="KW-0170">Cobalt</keyword>
<dbReference type="InterPro" id="IPR013678">
    <property type="entry name" value="RNR_2_N"/>
</dbReference>
<dbReference type="GO" id="GO:0004748">
    <property type="term" value="F:ribonucleoside-diphosphate reductase activity, thioredoxin disulfide as acceptor"/>
    <property type="evidence" value="ECO:0007669"/>
    <property type="project" value="UniProtKB-EC"/>
</dbReference>
<dbReference type="EMBL" id="FOCQ01000007">
    <property type="protein sequence ID" value="SEN23929.1"/>
    <property type="molecule type" value="Genomic_DNA"/>
</dbReference>
<dbReference type="EC" id="1.17.4.1" evidence="3 13"/>
<evidence type="ECO:0000256" key="12">
    <source>
        <dbReference type="ARBA" id="ARBA00047754"/>
    </source>
</evidence>
<dbReference type="Gene3D" id="3.20.70.20">
    <property type="match status" value="2"/>
</dbReference>
<evidence type="ECO:0000313" key="18">
    <source>
        <dbReference type="EMBL" id="SEN23929.1"/>
    </source>
</evidence>
<protein>
    <recommendedName>
        <fullName evidence="4 13">Vitamin B12-dependent ribonucleotide reductase</fullName>
        <ecNumber evidence="3 13">1.17.4.1</ecNumber>
    </recommendedName>
</protein>
<evidence type="ECO:0000256" key="7">
    <source>
        <dbReference type="ARBA" id="ARBA00022741"/>
    </source>
</evidence>
<dbReference type="PANTHER" id="PTHR43371:SF1">
    <property type="entry name" value="RIBONUCLEOSIDE-DIPHOSPHATE REDUCTASE"/>
    <property type="match status" value="1"/>
</dbReference>
<dbReference type="NCBIfam" id="NF005122">
    <property type="entry name" value="PRK06556.1"/>
    <property type="match status" value="1"/>
</dbReference>
<comment type="catalytic activity">
    <reaction evidence="12 13">
        <text>a 2'-deoxyribonucleoside 5'-diphosphate + [thioredoxin]-disulfide + H2O = a ribonucleoside 5'-diphosphate + [thioredoxin]-dithiol</text>
        <dbReference type="Rhea" id="RHEA:23252"/>
        <dbReference type="Rhea" id="RHEA-COMP:10698"/>
        <dbReference type="Rhea" id="RHEA-COMP:10700"/>
        <dbReference type="ChEBI" id="CHEBI:15377"/>
        <dbReference type="ChEBI" id="CHEBI:29950"/>
        <dbReference type="ChEBI" id="CHEBI:50058"/>
        <dbReference type="ChEBI" id="CHEBI:57930"/>
        <dbReference type="ChEBI" id="CHEBI:73316"/>
        <dbReference type="EC" id="1.17.4.1"/>
    </reaction>
</comment>
<dbReference type="InterPro" id="IPR024434">
    <property type="entry name" value="TSCPD_dom"/>
</dbReference>
<evidence type="ECO:0000256" key="3">
    <source>
        <dbReference type="ARBA" id="ARBA00012274"/>
    </source>
</evidence>
<keyword evidence="5 13" id="KW-0846">Cobalamin</keyword>